<dbReference type="PROSITE" id="PS00455">
    <property type="entry name" value="AMP_BINDING"/>
    <property type="match status" value="1"/>
</dbReference>
<sequence>MPGLFDRQAALTPEAPALLFQGQTLTYAQLAAQADQLARYLIILGAGPERLVALHMPRSARAVIAMLAVLKAGAAYLPLDPEGPANRTRQVLRNAAPVAVLTTHGAAPGLSAGHVPQVVLDDPDTVLAIEALDGSPLRSAERSGALSERNAAYVLFTSGSTGVPKGVVVPHSGIVNTLRWWQHDHPLTERDRVLLKTPLTFDPSIHEWFWPLWVGALLVVAEDGGHRDTDYLVALIRGAGITSAQFVPTTLREFLAHPNAADCTTLRHVICGGEALPTTTVDRFFSLLRVGLLNVYGPTEASIESTSWACRPGLAQGIAPIGRPVLNSRCYVLDQTLQPVPDGSTGELYIAGSGLARGYLGRADLTAKAFVANPFGEPGERMYRTGDLVFRSPEGDLEFVGRADTQVKIRGVRVELGEIETALCKVTSGHDAAVVQRGDGARQRLIGVVAHPDPSSARALDLRGRLLDLLPSVAVPSDVIFVGGLPEASNGKRDLKAIDALVAAHLAELENDSEPTLPRTELEKRLAAAWQAAFGSGPVGVFDNFFEIGGDSMLAVRLIAEIRSSLGLEVSLRTLFAAPSVARLAEVLASEPPGSST</sequence>
<evidence type="ECO:0000256" key="2">
    <source>
        <dbReference type="ARBA" id="ARBA00022553"/>
    </source>
</evidence>
<dbReference type="InterPro" id="IPR000873">
    <property type="entry name" value="AMP-dep_synth/lig_dom"/>
</dbReference>
<keyword evidence="2" id="KW-0597">Phosphoprotein</keyword>
<dbReference type="EMBL" id="BAABDE010000007">
    <property type="protein sequence ID" value="GAA3783727.1"/>
    <property type="molecule type" value="Genomic_DNA"/>
</dbReference>
<dbReference type="Pfam" id="PF00501">
    <property type="entry name" value="AMP-binding"/>
    <property type="match status" value="1"/>
</dbReference>
<dbReference type="InterPro" id="IPR010071">
    <property type="entry name" value="AA_adenyl_dom"/>
</dbReference>
<protein>
    <recommendedName>
        <fullName evidence="3">Carrier domain-containing protein</fullName>
    </recommendedName>
</protein>
<dbReference type="InterPro" id="IPR045851">
    <property type="entry name" value="AMP-bd_C_sf"/>
</dbReference>
<evidence type="ECO:0000313" key="5">
    <source>
        <dbReference type="Proteomes" id="UP001501009"/>
    </source>
</evidence>
<organism evidence="4 5">
    <name type="scientific">Streptomyces coacervatus</name>
    <dbReference type="NCBI Taxonomy" id="647381"/>
    <lineage>
        <taxon>Bacteria</taxon>
        <taxon>Bacillati</taxon>
        <taxon>Actinomycetota</taxon>
        <taxon>Actinomycetes</taxon>
        <taxon>Kitasatosporales</taxon>
        <taxon>Streptomycetaceae</taxon>
        <taxon>Streptomyces</taxon>
    </lineage>
</organism>
<accession>A0ABP7H6E9</accession>
<dbReference type="Gene3D" id="3.30.300.30">
    <property type="match status" value="1"/>
</dbReference>
<evidence type="ECO:0000259" key="3">
    <source>
        <dbReference type="PROSITE" id="PS50075"/>
    </source>
</evidence>
<keyword evidence="1" id="KW-0596">Phosphopantetheine</keyword>
<dbReference type="SMART" id="SM00823">
    <property type="entry name" value="PKS_PP"/>
    <property type="match status" value="1"/>
</dbReference>
<gene>
    <name evidence="4" type="ORF">GCM10022403_017990</name>
</gene>
<dbReference type="PANTHER" id="PTHR45527">
    <property type="entry name" value="NONRIBOSOMAL PEPTIDE SYNTHETASE"/>
    <property type="match status" value="1"/>
</dbReference>
<reference evidence="5" key="1">
    <citation type="journal article" date="2019" name="Int. J. Syst. Evol. Microbiol.">
        <title>The Global Catalogue of Microorganisms (GCM) 10K type strain sequencing project: providing services to taxonomists for standard genome sequencing and annotation.</title>
        <authorList>
            <consortium name="The Broad Institute Genomics Platform"/>
            <consortium name="The Broad Institute Genome Sequencing Center for Infectious Disease"/>
            <person name="Wu L."/>
            <person name="Ma J."/>
        </authorList>
    </citation>
    <scope>NUCLEOTIDE SEQUENCE [LARGE SCALE GENOMIC DNA]</scope>
    <source>
        <strain evidence="5">JCM 17138</strain>
    </source>
</reference>
<dbReference type="PROSITE" id="PS50075">
    <property type="entry name" value="CARRIER"/>
    <property type="match status" value="1"/>
</dbReference>
<dbReference type="SUPFAM" id="SSF47336">
    <property type="entry name" value="ACP-like"/>
    <property type="match status" value="1"/>
</dbReference>
<dbReference type="InterPro" id="IPR006162">
    <property type="entry name" value="Ppantetheine_attach_site"/>
</dbReference>
<keyword evidence="5" id="KW-1185">Reference proteome</keyword>
<evidence type="ECO:0000256" key="1">
    <source>
        <dbReference type="ARBA" id="ARBA00022450"/>
    </source>
</evidence>
<dbReference type="PANTHER" id="PTHR45527:SF1">
    <property type="entry name" value="FATTY ACID SYNTHASE"/>
    <property type="match status" value="1"/>
</dbReference>
<dbReference type="SUPFAM" id="SSF56801">
    <property type="entry name" value="Acetyl-CoA synthetase-like"/>
    <property type="match status" value="1"/>
</dbReference>
<dbReference type="Pfam" id="PF00550">
    <property type="entry name" value="PP-binding"/>
    <property type="match status" value="1"/>
</dbReference>
<dbReference type="InterPro" id="IPR009081">
    <property type="entry name" value="PP-bd_ACP"/>
</dbReference>
<dbReference type="Proteomes" id="UP001501009">
    <property type="component" value="Unassembled WGS sequence"/>
</dbReference>
<dbReference type="Gene3D" id="3.40.50.1820">
    <property type="entry name" value="alpha/beta hydrolase"/>
    <property type="match status" value="1"/>
</dbReference>
<dbReference type="InterPro" id="IPR020806">
    <property type="entry name" value="PKS_PP-bd"/>
</dbReference>
<dbReference type="PROSITE" id="PS00012">
    <property type="entry name" value="PHOSPHOPANTETHEINE"/>
    <property type="match status" value="1"/>
</dbReference>
<dbReference type="CDD" id="cd05930">
    <property type="entry name" value="A_NRPS"/>
    <property type="match status" value="1"/>
</dbReference>
<dbReference type="InterPro" id="IPR020845">
    <property type="entry name" value="AMP-binding_CS"/>
</dbReference>
<evidence type="ECO:0000313" key="4">
    <source>
        <dbReference type="EMBL" id="GAA3783727.1"/>
    </source>
</evidence>
<dbReference type="InterPro" id="IPR036736">
    <property type="entry name" value="ACP-like_sf"/>
</dbReference>
<comment type="caution">
    <text evidence="4">The sequence shown here is derived from an EMBL/GenBank/DDBJ whole genome shotgun (WGS) entry which is preliminary data.</text>
</comment>
<dbReference type="NCBIfam" id="TIGR01733">
    <property type="entry name" value="AA-adenyl-dom"/>
    <property type="match status" value="1"/>
</dbReference>
<name>A0ABP7H6E9_9ACTN</name>
<dbReference type="InterPro" id="IPR029058">
    <property type="entry name" value="AB_hydrolase_fold"/>
</dbReference>
<dbReference type="Gene3D" id="3.40.50.12780">
    <property type="entry name" value="N-terminal domain of ligase-like"/>
    <property type="match status" value="1"/>
</dbReference>
<proteinExistence type="predicted"/>
<dbReference type="InterPro" id="IPR042099">
    <property type="entry name" value="ANL_N_sf"/>
</dbReference>
<feature type="domain" description="Carrier" evidence="3">
    <location>
        <begin position="517"/>
        <end position="592"/>
    </location>
</feature>
<dbReference type="RefSeq" id="WP_345599852.1">
    <property type="nucleotide sequence ID" value="NZ_BAABDE010000007.1"/>
</dbReference>